<name>A0A1T5K1Y7_9BACT</name>
<feature type="transmembrane region" description="Helical" evidence="1">
    <location>
        <begin position="6"/>
        <end position="23"/>
    </location>
</feature>
<feature type="transmembrane region" description="Helical" evidence="1">
    <location>
        <begin position="59"/>
        <end position="78"/>
    </location>
</feature>
<dbReference type="AlphaFoldDB" id="A0A1T5K1Y7"/>
<accession>A0A1T5K1Y7</accession>
<keyword evidence="1" id="KW-1133">Transmembrane helix</keyword>
<evidence type="ECO:0000256" key="1">
    <source>
        <dbReference type="SAM" id="Phobius"/>
    </source>
</evidence>
<organism evidence="3 4">
    <name type="scientific">Ohtaekwangia koreensis</name>
    <dbReference type="NCBI Taxonomy" id="688867"/>
    <lineage>
        <taxon>Bacteria</taxon>
        <taxon>Pseudomonadati</taxon>
        <taxon>Bacteroidota</taxon>
        <taxon>Cytophagia</taxon>
        <taxon>Cytophagales</taxon>
        <taxon>Fulvivirgaceae</taxon>
        <taxon>Ohtaekwangia</taxon>
    </lineage>
</organism>
<evidence type="ECO:0000313" key="3">
    <source>
        <dbReference type="EMBL" id="SKC57772.1"/>
    </source>
</evidence>
<dbReference type="Proteomes" id="UP000190961">
    <property type="component" value="Unassembled WGS sequence"/>
</dbReference>
<evidence type="ECO:0000259" key="2">
    <source>
        <dbReference type="Pfam" id="PF26604"/>
    </source>
</evidence>
<keyword evidence="4" id="KW-1185">Reference proteome</keyword>
<dbReference type="STRING" id="688867.SAMN05660236_1730"/>
<proteinExistence type="predicted"/>
<evidence type="ECO:0000313" key="4">
    <source>
        <dbReference type="Proteomes" id="UP000190961"/>
    </source>
</evidence>
<reference evidence="3 4" key="1">
    <citation type="submission" date="2017-02" db="EMBL/GenBank/DDBJ databases">
        <authorList>
            <person name="Peterson S.W."/>
        </authorList>
    </citation>
    <scope>NUCLEOTIDE SEQUENCE [LARGE SCALE GENOMIC DNA]</scope>
    <source>
        <strain evidence="3 4">DSM 25262</strain>
    </source>
</reference>
<sequence>MMETLIEILGWIGSVEVVIAYGLNSYQKIKSDSPLFYALNITGGLLLIVYSIFKGAYANTFINVVWVFIAVPAVIKTLRKSKR</sequence>
<feature type="domain" description="CBU-0592-like" evidence="2">
    <location>
        <begin position="7"/>
        <end position="80"/>
    </location>
</feature>
<gene>
    <name evidence="3" type="ORF">SAMN05660236_1730</name>
</gene>
<dbReference type="Pfam" id="PF26604">
    <property type="entry name" value="CBU_0592"/>
    <property type="match status" value="1"/>
</dbReference>
<dbReference type="OrthoDB" id="7063597at2"/>
<dbReference type="EMBL" id="FUZU01000001">
    <property type="protein sequence ID" value="SKC57772.1"/>
    <property type="molecule type" value="Genomic_DNA"/>
</dbReference>
<keyword evidence="1" id="KW-0472">Membrane</keyword>
<feature type="transmembrane region" description="Helical" evidence="1">
    <location>
        <begin position="35"/>
        <end position="53"/>
    </location>
</feature>
<dbReference type="RefSeq" id="WP_079686252.1">
    <property type="nucleotide sequence ID" value="NZ_FUZU01000001.1"/>
</dbReference>
<protein>
    <recommendedName>
        <fullName evidence="2">CBU-0592-like domain-containing protein</fullName>
    </recommendedName>
</protein>
<keyword evidence="1" id="KW-0812">Transmembrane</keyword>
<dbReference type="InterPro" id="IPR058058">
    <property type="entry name" value="CBU_0592-like"/>
</dbReference>
<dbReference type="NCBIfam" id="NF047864">
    <property type="entry name" value="CBU_0592_membra"/>
    <property type="match status" value="1"/>
</dbReference>